<keyword evidence="1" id="KW-1015">Disulfide bond</keyword>
<evidence type="ECO:0000256" key="2">
    <source>
        <dbReference type="PROSITE-ProRule" id="PRU00059"/>
    </source>
</evidence>
<accession>A0A1J1IEE0</accession>
<protein>
    <submittedName>
        <fullName evidence="6">CLUMA_CG010757, isoform A</fullName>
    </submittedName>
</protein>
<dbReference type="AlphaFoldDB" id="A0A1J1IEE0"/>
<reference evidence="6 7" key="1">
    <citation type="submission" date="2015-04" db="EMBL/GenBank/DDBJ databases">
        <authorList>
            <person name="Syromyatnikov M.Y."/>
            <person name="Popov V.N."/>
        </authorList>
    </citation>
    <scope>NUCLEOTIDE SEQUENCE [LARGE SCALE GENOMIC DNA]</scope>
</reference>
<comment type="caution">
    <text evidence="2">Lacks conserved residue(s) required for the propagation of feature annotation.</text>
</comment>
<dbReference type="PANTHER" id="PTHR46908">
    <property type="entry name" value="CUBILIN-LIKE PROTEIN"/>
    <property type="match status" value="1"/>
</dbReference>
<dbReference type="InterPro" id="IPR035914">
    <property type="entry name" value="Sperma_CUB_dom_sf"/>
</dbReference>
<keyword evidence="3" id="KW-1133">Transmembrane helix</keyword>
<organism evidence="6 7">
    <name type="scientific">Clunio marinus</name>
    <dbReference type="NCBI Taxonomy" id="568069"/>
    <lineage>
        <taxon>Eukaryota</taxon>
        <taxon>Metazoa</taxon>
        <taxon>Ecdysozoa</taxon>
        <taxon>Arthropoda</taxon>
        <taxon>Hexapoda</taxon>
        <taxon>Insecta</taxon>
        <taxon>Pterygota</taxon>
        <taxon>Neoptera</taxon>
        <taxon>Endopterygota</taxon>
        <taxon>Diptera</taxon>
        <taxon>Nematocera</taxon>
        <taxon>Chironomoidea</taxon>
        <taxon>Chironomidae</taxon>
        <taxon>Clunio</taxon>
    </lineage>
</organism>
<dbReference type="CDD" id="cd00041">
    <property type="entry name" value="CUB"/>
    <property type="match status" value="1"/>
</dbReference>
<evidence type="ECO:0000259" key="5">
    <source>
        <dbReference type="PROSITE" id="PS01180"/>
    </source>
</evidence>
<dbReference type="InterPro" id="IPR000859">
    <property type="entry name" value="CUB_dom"/>
</dbReference>
<keyword evidence="3" id="KW-0472">Membrane</keyword>
<dbReference type="SUPFAM" id="SSF49854">
    <property type="entry name" value="Spermadhesin, CUB domain"/>
    <property type="match status" value="1"/>
</dbReference>
<dbReference type="InterPro" id="IPR052129">
    <property type="entry name" value="Spermadhesin-Link_domain"/>
</dbReference>
<feature type="signal peptide" evidence="4">
    <location>
        <begin position="1"/>
        <end position="22"/>
    </location>
</feature>
<dbReference type="STRING" id="568069.A0A1J1IEE0"/>
<dbReference type="EMBL" id="CVRI01000047">
    <property type="protein sequence ID" value="CRK97366.1"/>
    <property type="molecule type" value="Genomic_DNA"/>
</dbReference>
<dbReference type="SMART" id="SM00042">
    <property type="entry name" value="CUB"/>
    <property type="match status" value="1"/>
</dbReference>
<gene>
    <name evidence="6" type="ORF">CLUMA_CG010757</name>
</gene>
<feature type="transmembrane region" description="Helical" evidence="3">
    <location>
        <begin position="813"/>
        <end position="835"/>
    </location>
</feature>
<name>A0A1J1IEE0_9DIPT</name>
<feature type="domain" description="CUB" evidence="5">
    <location>
        <begin position="597"/>
        <end position="721"/>
    </location>
</feature>
<evidence type="ECO:0000256" key="3">
    <source>
        <dbReference type="SAM" id="Phobius"/>
    </source>
</evidence>
<dbReference type="PANTHER" id="PTHR46908:SF8">
    <property type="entry name" value="C-TYPE LECTIN DOMAIN-CONTAINING PROTEIN"/>
    <property type="match status" value="1"/>
</dbReference>
<evidence type="ECO:0000313" key="7">
    <source>
        <dbReference type="Proteomes" id="UP000183832"/>
    </source>
</evidence>
<evidence type="ECO:0000256" key="4">
    <source>
        <dbReference type="SAM" id="SignalP"/>
    </source>
</evidence>
<dbReference type="OrthoDB" id="6431754at2759"/>
<dbReference type="Proteomes" id="UP000183832">
    <property type="component" value="Unassembled WGS sequence"/>
</dbReference>
<evidence type="ECO:0000313" key="6">
    <source>
        <dbReference type="EMBL" id="CRK97366.1"/>
    </source>
</evidence>
<dbReference type="Pfam" id="PF00431">
    <property type="entry name" value="CUB"/>
    <property type="match status" value="1"/>
</dbReference>
<sequence length="853" mass="98430">MIDMRQFSILVVVTVRLFICYAAISTELVEEWGCYESEFKLTCNHIDSTVGILEATFTPNCEGSNGKSNKLCLLLIQNYDEGQNSIMKVIAQSLGNKLEHEEEAAARRLLEVLRNARLKEQEQEENEARTSEYRSEINTTDIYDMTTFNENETSSVDYEMSPRNDKRTLRNSLEKLISLYLTKLREDSTEYNLIDDEDSDSSSNERERRDLGLRKNRRRKLIPGRCKTMRRRIGTLDANEIENSLRNFTSSEFNIRKLLNYRCSGKNHCSFIFATDHPYAMFWEKGTVHIKYICMDGFRVNKYCGELLNIGNEVTREKSNNEHTREHLNDSEENLTEPIAQARIHFDQNFHQFTNLKIIKAEKSERQHNASQQPVMPRAKNNSEVKMLKIFEKDKIPNKVYSQDYKVLKVLPNELPKDPDIEKVKKEEYLFKKDEVTPVDSNIATNEIDSEMPTDAVPKESNTTEPFMEIISSIVDPTISNEIDRNPQGTTDGLQIMIIERKDLAKTVTHQAPVELNVLPTPDGSIDEMRAKIEDVTVFSNEIDYSDNEKYVNLSNSGVLEGSVFDTFRFEEDDKDNDSDSEITSDEDYSTEIINPTSPTFYSSRQRSMPSSTLLHGFITNPGYPSFYIGKNNECRSRLNLTDGQSIALTILDLHLRLEDYCKDSLEIYDVISRRTLFRGCSDLSRPIRVQSTSNSVEILLRTKSRSIYPKRGFLIHYKAVGCILPSTPSKVILDYNYESQARFICQPKHVFPDSSQPERVLQCENETWNDTLVNCVELEEVHGSGPVDLWFNDRLRKDNRMSSGDESMFDDILLPIFIVSGLFILNAIVFIVIIRYRKLQRRESLDRELADL</sequence>
<feature type="chain" id="PRO_5013108522" evidence="4">
    <location>
        <begin position="23"/>
        <end position="853"/>
    </location>
</feature>
<dbReference type="Gene3D" id="2.60.120.290">
    <property type="entry name" value="Spermadhesin, CUB domain"/>
    <property type="match status" value="1"/>
</dbReference>
<keyword evidence="4" id="KW-0732">Signal</keyword>
<keyword evidence="7" id="KW-1185">Reference proteome</keyword>
<proteinExistence type="predicted"/>
<evidence type="ECO:0000256" key="1">
    <source>
        <dbReference type="ARBA" id="ARBA00023157"/>
    </source>
</evidence>
<keyword evidence="3" id="KW-0812">Transmembrane</keyword>
<dbReference type="PROSITE" id="PS01180">
    <property type="entry name" value="CUB"/>
    <property type="match status" value="1"/>
</dbReference>